<keyword evidence="2" id="KW-1185">Reference proteome</keyword>
<sequence>MPFIWADKQFAWNKNIDNPMRCIIQNDVFAGRRNQLRQTYFEIMSDSMAFMCGGKVAVMDRNIRRGRTGRVKQAGIWERKEFPRLKMDADHKWEDGNGNNRVATRIDAIGENLASVPDTLIWWKSWWYRGGPDWPNEFTKPFKRRGVEGEAEVNGTEAVGLEETQKLHKRDFDTSIFDEGGDLEIDW</sequence>
<name>A0A9W8YJQ2_9PLEO</name>
<dbReference type="OrthoDB" id="3658431at2759"/>
<gene>
    <name evidence="1" type="ORF">N0V83_001027</name>
</gene>
<dbReference type="AlphaFoldDB" id="A0A9W8YJQ2"/>
<evidence type="ECO:0000313" key="2">
    <source>
        <dbReference type="Proteomes" id="UP001140560"/>
    </source>
</evidence>
<protein>
    <submittedName>
        <fullName evidence="1">Uncharacterized protein</fullName>
    </submittedName>
</protein>
<proteinExistence type="predicted"/>
<comment type="caution">
    <text evidence="1">The sequence shown here is derived from an EMBL/GenBank/DDBJ whole genome shotgun (WGS) entry which is preliminary data.</text>
</comment>
<reference evidence="1" key="1">
    <citation type="submission" date="2022-10" db="EMBL/GenBank/DDBJ databases">
        <title>Tapping the CABI collections for fungal endophytes: first genome assemblies for Collariella, Neodidymelliopsis, Ascochyta clinopodiicola, Didymella pomorum, Didymosphaeria variabile, Neocosmospora piperis and Neocucurbitaria cava.</title>
        <authorList>
            <person name="Hill R."/>
        </authorList>
    </citation>
    <scope>NUCLEOTIDE SEQUENCE</scope>
    <source>
        <strain evidence="1">IMI 356814</strain>
    </source>
</reference>
<accession>A0A9W8YJQ2</accession>
<dbReference type="Proteomes" id="UP001140560">
    <property type="component" value="Unassembled WGS sequence"/>
</dbReference>
<organism evidence="1 2">
    <name type="scientific">Neocucurbitaria cava</name>
    <dbReference type="NCBI Taxonomy" id="798079"/>
    <lineage>
        <taxon>Eukaryota</taxon>
        <taxon>Fungi</taxon>
        <taxon>Dikarya</taxon>
        <taxon>Ascomycota</taxon>
        <taxon>Pezizomycotina</taxon>
        <taxon>Dothideomycetes</taxon>
        <taxon>Pleosporomycetidae</taxon>
        <taxon>Pleosporales</taxon>
        <taxon>Pleosporineae</taxon>
        <taxon>Cucurbitariaceae</taxon>
        <taxon>Neocucurbitaria</taxon>
    </lineage>
</organism>
<evidence type="ECO:0000313" key="1">
    <source>
        <dbReference type="EMBL" id="KAJ4378193.1"/>
    </source>
</evidence>
<dbReference type="EMBL" id="JAPEUY010000001">
    <property type="protein sequence ID" value="KAJ4378193.1"/>
    <property type="molecule type" value="Genomic_DNA"/>
</dbReference>